<organism evidence="2 3">
    <name type="scientific">Pseudokineococcus basanitobsidens</name>
    <dbReference type="NCBI Taxonomy" id="1926649"/>
    <lineage>
        <taxon>Bacteria</taxon>
        <taxon>Bacillati</taxon>
        <taxon>Actinomycetota</taxon>
        <taxon>Actinomycetes</taxon>
        <taxon>Kineosporiales</taxon>
        <taxon>Kineosporiaceae</taxon>
        <taxon>Pseudokineococcus</taxon>
    </lineage>
</organism>
<dbReference type="EMBL" id="JBBIAA010000036">
    <property type="protein sequence ID" value="MEJ5946865.1"/>
    <property type="molecule type" value="Genomic_DNA"/>
</dbReference>
<gene>
    <name evidence="2" type="ORF">WDZ17_16335</name>
</gene>
<dbReference type="RefSeq" id="WP_339576244.1">
    <property type="nucleotide sequence ID" value="NZ_JBBIAA010000036.1"/>
</dbReference>
<accession>A0ABU8RP82</accession>
<dbReference type="Pfam" id="PF08808">
    <property type="entry name" value="RES"/>
    <property type="match status" value="1"/>
</dbReference>
<sequence>MSTLPPPPPDLAARPRAWKRLRAGSVLWRIHFTAGEHPMAWDGMRYFGRTTSRFDPQAQPCETAGPDPRGVAYLATDLPTALAEVFQRTRVVDTRRGEPYLTALATAHDLDLLDLAGTASLRLGAAGTIAGDRDFRATQAWARAIVTTWPETPGLWCASAMSQQPCVTLYDPGVAPIFPTRPALSLPLSHPGLLPWLVPASEEIGFTLL</sequence>
<protein>
    <submittedName>
        <fullName evidence="2">RES family NAD+ phosphorylase</fullName>
    </submittedName>
</protein>
<evidence type="ECO:0000259" key="1">
    <source>
        <dbReference type="Pfam" id="PF08808"/>
    </source>
</evidence>
<keyword evidence="3" id="KW-1185">Reference proteome</keyword>
<evidence type="ECO:0000313" key="3">
    <source>
        <dbReference type="Proteomes" id="UP001387100"/>
    </source>
</evidence>
<name>A0ABU8RP82_9ACTN</name>
<reference evidence="2 3" key="1">
    <citation type="journal article" date="2017" name="Int. J. Syst. Evol. Microbiol.">
        <title>Pseudokineococcus basanitobsidens sp. nov., isolated from volcanic rock.</title>
        <authorList>
            <person name="Lee D.W."/>
            <person name="Park M.Y."/>
            <person name="Kim J.J."/>
            <person name="Kim B.S."/>
        </authorList>
    </citation>
    <scope>NUCLEOTIDE SEQUENCE [LARGE SCALE GENOMIC DNA]</scope>
    <source>
        <strain evidence="2 3">DSM 103726</strain>
    </source>
</reference>
<dbReference type="Proteomes" id="UP001387100">
    <property type="component" value="Unassembled WGS sequence"/>
</dbReference>
<proteinExistence type="predicted"/>
<evidence type="ECO:0000313" key="2">
    <source>
        <dbReference type="EMBL" id="MEJ5946865.1"/>
    </source>
</evidence>
<feature type="domain" description="RES" evidence="1">
    <location>
        <begin position="27"/>
        <end position="187"/>
    </location>
</feature>
<comment type="caution">
    <text evidence="2">The sequence shown here is derived from an EMBL/GenBank/DDBJ whole genome shotgun (WGS) entry which is preliminary data.</text>
</comment>
<dbReference type="InterPro" id="IPR014914">
    <property type="entry name" value="RES_dom"/>
</dbReference>